<reference evidence="2 3" key="1">
    <citation type="journal article" date="2015" name="Genome Announc.">
        <title>Expanding the biotechnology potential of lactobacilli through comparative genomics of 213 strains and associated genera.</title>
        <authorList>
            <person name="Sun Z."/>
            <person name="Harris H.M."/>
            <person name="McCann A."/>
            <person name="Guo C."/>
            <person name="Argimon S."/>
            <person name="Zhang W."/>
            <person name="Yang X."/>
            <person name="Jeffery I.B."/>
            <person name="Cooney J.C."/>
            <person name="Kagawa T.F."/>
            <person name="Liu W."/>
            <person name="Song Y."/>
            <person name="Salvetti E."/>
            <person name="Wrobel A."/>
            <person name="Rasinkangas P."/>
            <person name="Parkhill J."/>
            <person name="Rea M.C."/>
            <person name="O'Sullivan O."/>
            <person name="Ritari J."/>
            <person name="Douillard F.P."/>
            <person name="Paul Ross R."/>
            <person name="Yang R."/>
            <person name="Briner A.E."/>
            <person name="Felis G.E."/>
            <person name="de Vos W.M."/>
            <person name="Barrangou R."/>
            <person name="Klaenhammer T.R."/>
            <person name="Caufield P.W."/>
            <person name="Cui Y."/>
            <person name="Zhang H."/>
            <person name="O'Toole P.W."/>
        </authorList>
    </citation>
    <scope>NUCLEOTIDE SEQUENCE [LARGE SCALE GENOMIC DNA]</scope>
    <source>
        <strain evidence="2 3">DSM 16634</strain>
    </source>
</reference>
<proteinExistence type="predicted"/>
<evidence type="ECO:0000256" key="1">
    <source>
        <dbReference type="SAM" id="Phobius"/>
    </source>
</evidence>
<sequence length="126" mass="14553">MDELVNLHLKNSWRRLNLFCALFIVLQLGTILMLGNFWTMLVVMGVAALLQNSFDLGLGLQLIVMALGLGLIFNYWSLYYELTSPQYRLWYGKTAFYWLISKSIFALLCWVTFHQLLVLVILVAVT</sequence>
<feature type="transmembrane region" description="Helical" evidence="1">
    <location>
        <begin position="96"/>
        <end position="125"/>
    </location>
</feature>
<name>A0A0R1TTY1_9LACO</name>
<comment type="caution">
    <text evidence="2">The sequence shown here is derived from an EMBL/GenBank/DDBJ whole genome shotgun (WGS) entry which is preliminary data.</text>
</comment>
<dbReference type="RefSeq" id="WP_025086684.1">
    <property type="nucleotide sequence ID" value="NZ_AZFT01000048.1"/>
</dbReference>
<keyword evidence="3" id="KW-1185">Reference proteome</keyword>
<evidence type="ECO:0000313" key="3">
    <source>
        <dbReference type="Proteomes" id="UP000051324"/>
    </source>
</evidence>
<dbReference type="Proteomes" id="UP000051324">
    <property type="component" value="Unassembled WGS sequence"/>
</dbReference>
<keyword evidence="1" id="KW-0812">Transmembrane</keyword>
<evidence type="ECO:0000313" key="2">
    <source>
        <dbReference type="EMBL" id="KRL84777.1"/>
    </source>
</evidence>
<protein>
    <submittedName>
        <fullName evidence="2">Uncharacterized protein</fullName>
    </submittedName>
</protein>
<dbReference type="AlphaFoldDB" id="A0A0R1TTY1"/>
<feature type="transmembrane region" description="Helical" evidence="1">
    <location>
        <begin position="16"/>
        <end position="49"/>
    </location>
</feature>
<keyword evidence="1" id="KW-1133">Transmembrane helix</keyword>
<dbReference type="STRING" id="1423724.FC32_GL000257"/>
<dbReference type="EMBL" id="AZFT01000048">
    <property type="protein sequence ID" value="KRL84777.1"/>
    <property type="molecule type" value="Genomic_DNA"/>
</dbReference>
<feature type="transmembrane region" description="Helical" evidence="1">
    <location>
        <begin position="56"/>
        <end position="76"/>
    </location>
</feature>
<accession>A0A0R1TTY1</accession>
<organism evidence="2 3">
    <name type="scientific">Ligilactobacillus apodemi DSM 16634 = JCM 16172</name>
    <dbReference type="NCBI Taxonomy" id="1423724"/>
    <lineage>
        <taxon>Bacteria</taxon>
        <taxon>Bacillati</taxon>
        <taxon>Bacillota</taxon>
        <taxon>Bacilli</taxon>
        <taxon>Lactobacillales</taxon>
        <taxon>Lactobacillaceae</taxon>
        <taxon>Ligilactobacillus</taxon>
    </lineage>
</organism>
<gene>
    <name evidence="2" type="ORF">FC32_GL000257</name>
</gene>
<keyword evidence="1" id="KW-0472">Membrane</keyword>
<dbReference type="PATRIC" id="fig|1423724.4.peg.272"/>